<reference evidence="14" key="1">
    <citation type="submission" date="2020-11" db="EMBL/GenBank/DDBJ databases">
        <authorList>
            <person name="Tran Van P."/>
        </authorList>
    </citation>
    <scope>NUCLEOTIDE SEQUENCE</scope>
</reference>
<proteinExistence type="inferred from homology"/>
<dbReference type="GO" id="GO:0098552">
    <property type="term" value="C:side of membrane"/>
    <property type="evidence" value="ECO:0007669"/>
    <property type="project" value="UniProtKB-KW"/>
</dbReference>
<protein>
    <recommendedName>
        <fullName evidence="16">Glypican-6</fullName>
    </recommendedName>
</protein>
<gene>
    <name evidence="14" type="ORF">NMOB1V02_LOCUS1654</name>
</gene>
<feature type="region of interest" description="Disordered" evidence="13">
    <location>
        <begin position="278"/>
        <end position="313"/>
    </location>
</feature>
<dbReference type="Pfam" id="PF01153">
    <property type="entry name" value="Glypican"/>
    <property type="match status" value="2"/>
</dbReference>
<feature type="region of interest" description="Disordered" evidence="13">
    <location>
        <begin position="468"/>
        <end position="634"/>
    </location>
</feature>
<keyword evidence="10 12" id="KW-0449">Lipoprotein</keyword>
<evidence type="ECO:0000256" key="13">
    <source>
        <dbReference type="SAM" id="MobiDB-lite"/>
    </source>
</evidence>
<feature type="compositionally biased region" description="Low complexity" evidence="13">
    <location>
        <begin position="497"/>
        <end position="508"/>
    </location>
</feature>
<dbReference type="EMBL" id="OA882209">
    <property type="protein sequence ID" value="CAD7273784.1"/>
    <property type="molecule type" value="Genomic_DNA"/>
</dbReference>
<sequence length="727" mass="79810">MEAQLAEKTSRDFDEMLRREIEGVQNIFRTQSNKFDEYFRELLRKSRRDFHKLFKDTYGVMYEQNSHVFVELFRDLEDYYEKGRIDLNDALKKFFSVLYQKMFTVLNAQFHFDEAYLRCVTRHMEDLKPFGDVPQKLSFQVKRSFVASRTYVQGLRVARDILSEILKVRMSSSCKDAVMRMTSCPACNGLRSGSTRPCMDYCLNVLKGCLAFHAELHTDWDEFIGEYALLKVGARLDGSFNIEEVVDPIAIQISDAIMNFQENGNSVSQKVFKGCGQPRLEKRSVPPGEPLMLSGGSRSRVRDDALSHDHGGEPPIVGGVSIRKFVKEVREKVEMLKGFWLERPMTICSGGGGGGVVGSGGGGGGAGPGGKQSFIVAAVPSTSSSSNAKGGDTQQCWTGTDNKAIYAAPVVGDGLKNQASNPEVSVDQFAADTTINDQILDLKLIISKLMKAHDGVNVDWIDYEDWKSPSRWNEQSGGKNAEDKSGRGRNRQQSRTKSGSSGDGNDANDGSKKKERYPYAYPWASGMAKEEDGEEGSGAVPPSSSTTTTHRRPGKEDVELEGSGADRGVPETRLSSATDLLSHADDEDFPYVPAGTISGRRNFEDEGSGFSGVVLPPSPGSRPPAPPISGEAVDDLLPRRYKNNQNGVLMKDVGGAPKPSTTTTTFRSVTPTTFVDRSPVMTTTPPPPRSKITKSSSPSATKRSSQQSLLWTVFTPMFVTWVGGIFV</sequence>
<accession>A0A7R9BEQ6</accession>
<dbReference type="GO" id="GO:1905475">
    <property type="term" value="P:regulation of protein localization to membrane"/>
    <property type="evidence" value="ECO:0007669"/>
    <property type="project" value="TreeGrafter"/>
</dbReference>
<name>A0A7R9BEQ6_9CRUS</name>
<evidence type="ECO:0000256" key="6">
    <source>
        <dbReference type="ARBA" id="ARBA00022974"/>
    </source>
</evidence>
<evidence type="ECO:0000256" key="7">
    <source>
        <dbReference type="ARBA" id="ARBA00023136"/>
    </source>
</evidence>
<keyword evidence="4 12" id="KW-0336">GPI-anchor</keyword>
<keyword evidence="15" id="KW-1185">Reference proteome</keyword>
<dbReference type="InterPro" id="IPR001863">
    <property type="entry name" value="Glypican"/>
</dbReference>
<dbReference type="GO" id="GO:0045202">
    <property type="term" value="C:synapse"/>
    <property type="evidence" value="ECO:0007669"/>
    <property type="project" value="TreeGrafter"/>
</dbReference>
<feature type="region of interest" description="Disordered" evidence="13">
    <location>
        <begin position="646"/>
        <end position="706"/>
    </location>
</feature>
<evidence type="ECO:0000256" key="4">
    <source>
        <dbReference type="ARBA" id="ARBA00022622"/>
    </source>
</evidence>
<evidence type="ECO:0000256" key="5">
    <source>
        <dbReference type="ARBA" id="ARBA00022729"/>
    </source>
</evidence>
<dbReference type="GO" id="GO:0005576">
    <property type="term" value="C:extracellular region"/>
    <property type="evidence" value="ECO:0007669"/>
    <property type="project" value="TreeGrafter"/>
</dbReference>
<keyword evidence="7 12" id="KW-0472">Membrane</keyword>
<evidence type="ECO:0000256" key="11">
    <source>
        <dbReference type="RuleBase" id="RU003518"/>
    </source>
</evidence>
<dbReference type="PANTHER" id="PTHR10822:SF30">
    <property type="entry name" value="DALLY-LIKE, ISOFORM A"/>
    <property type="match status" value="1"/>
</dbReference>
<keyword evidence="9 12" id="KW-0357">Heparan sulfate</keyword>
<dbReference type="PANTHER" id="PTHR10822">
    <property type="entry name" value="GLYPICAN"/>
    <property type="match status" value="1"/>
</dbReference>
<evidence type="ECO:0000313" key="15">
    <source>
        <dbReference type="Proteomes" id="UP000678499"/>
    </source>
</evidence>
<comment type="subcellular location">
    <subcellularLocation>
        <location evidence="1 12">Cell membrane</location>
        <topology evidence="1 12">Lipid-anchor</topology>
        <topology evidence="1 12">GPI-anchor</topology>
    </subcellularLocation>
</comment>
<evidence type="ECO:0000256" key="10">
    <source>
        <dbReference type="ARBA" id="ARBA00023288"/>
    </source>
</evidence>
<evidence type="ECO:0000256" key="2">
    <source>
        <dbReference type="ARBA" id="ARBA00010260"/>
    </source>
</evidence>
<evidence type="ECO:0000256" key="12">
    <source>
        <dbReference type="RuleBase" id="RU003519"/>
    </source>
</evidence>
<evidence type="ECO:0000313" key="14">
    <source>
        <dbReference type="EMBL" id="CAD7273784.1"/>
    </source>
</evidence>
<keyword evidence="8" id="KW-0325">Glycoprotein</keyword>
<dbReference type="GO" id="GO:0009986">
    <property type="term" value="C:cell surface"/>
    <property type="evidence" value="ECO:0007669"/>
    <property type="project" value="TreeGrafter"/>
</dbReference>
<dbReference type="GO" id="GO:0005886">
    <property type="term" value="C:plasma membrane"/>
    <property type="evidence" value="ECO:0007669"/>
    <property type="project" value="UniProtKB-SubCell"/>
</dbReference>
<dbReference type="EMBL" id="CAJPEX010000172">
    <property type="protein sequence ID" value="CAG0913936.1"/>
    <property type="molecule type" value="Genomic_DNA"/>
</dbReference>
<dbReference type="AlphaFoldDB" id="A0A7R9BEQ6"/>
<comment type="function">
    <text evidence="12">Cell surface proteoglycan.</text>
</comment>
<keyword evidence="3" id="KW-1003">Cell membrane</keyword>
<dbReference type="OrthoDB" id="10010764at2759"/>
<feature type="compositionally biased region" description="Basic and acidic residues" evidence="13">
    <location>
        <begin position="300"/>
        <end position="312"/>
    </location>
</feature>
<evidence type="ECO:0000256" key="1">
    <source>
        <dbReference type="ARBA" id="ARBA00004609"/>
    </source>
</evidence>
<evidence type="ECO:0000256" key="8">
    <source>
        <dbReference type="ARBA" id="ARBA00023180"/>
    </source>
</evidence>
<keyword evidence="5" id="KW-0732">Signal</keyword>
<dbReference type="GO" id="GO:0009966">
    <property type="term" value="P:regulation of signal transduction"/>
    <property type="evidence" value="ECO:0007669"/>
    <property type="project" value="InterPro"/>
</dbReference>
<dbReference type="Proteomes" id="UP000678499">
    <property type="component" value="Unassembled WGS sequence"/>
</dbReference>
<organism evidence="14">
    <name type="scientific">Notodromas monacha</name>
    <dbReference type="NCBI Taxonomy" id="399045"/>
    <lineage>
        <taxon>Eukaryota</taxon>
        <taxon>Metazoa</taxon>
        <taxon>Ecdysozoa</taxon>
        <taxon>Arthropoda</taxon>
        <taxon>Crustacea</taxon>
        <taxon>Oligostraca</taxon>
        <taxon>Ostracoda</taxon>
        <taxon>Podocopa</taxon>
        <taxon>Podocopida</taxon>
        <taxon>Cypridocopina</taxon>
        <taxon>Cypridoidea</taxon>
        <taxon>Cyprididae</taxon>
        <taxon>Notodromas</taxon>
    </lineage>
</organism>
<feature type="compositionally biased region" description="Low complexity" evidence="13">
    <location>
        <begin position="693"/>
        <end position="706"/>
    </location>
</feature>
<dbReference type="GO" id="GO:0016477">
    <property type="term" value="P:cell migration"/>
    <property type="evidence" value="ECO:0007669"/>
    <property type="project" value="TreeGrafter"/>
</dbReference>
<evidence type="ECO:0000256" key="3">
    <source>
        <dbReference type="ARBA" id="ARBA00022475"/>
    </source>
</evidence>
<comment type="similarity">
    <text evidence="2 11">Belongs to the glypican family.</text>
</comment>
<evidence type="ECO:0008006" key="16">
    <source>
        <dbReference type="Google" id="ProtNLM"/>
    </source>
</evidence>
<keyword evidence="6 12" id="KW-0654">Proteoglycan</keyword>
<feature type="compositionally biased region" description="Pro residues" evidence="13">
    <location>
        <begin position="616"/>
        <end position="627"/>
    </location>
</feature>
<evidence type="ECO:0000256" key="9">
    <source>
        <dbReference type="ARBA" id="ARBA00023207"/>
    </source>
</evidence>
<feature type="compositionally biased region" description="Low complexity" evidence="13">
    <location>
        <begin position="659"/>
        <end position="675"/>
    </location>
</feature>